<feature type="compositionally biased region" description="Basic and acidic residues" evidence="1">
    <location>
        <begin position="376"/>
        <end position="392"/>
    </location>
</feature>
<dbReference type="Proteomes" id="UP000034841">
    <property type="component" value="Unassembled WGS sequence"/>
</dbReference>
<name>A0A0F8BYQ9_CERFI</name>
<gene>
    <name evidence="2" type="ORF">CFO_g36</name>
</gene>
<feature type="compositionally biased region" description="Low complexity" evidence="1">
    <location>
        <begin position="478"/>
        <end position="500"/>
    </location>
</feature>
<feature type="compositionally biased region" description="Polar residues" evidence="1">
    <location>
        <begin position="345"/>
        <end position="358"/>
    </location>
</feature>
<evidence type="ECO:0000256" key="1">
    <source>
        <dbReference type="SAM" id="MobiDB-lite"/>
    </source>
</evidence>
<feature type="compositionally biased region" description="Polar residues" evidence="1">
    <location>
        <begin position="71"/>
        <end position="82"/>
    </location>
</feature>
<feature type="region of interest" description="Disordered" evidence="1">
    <location>
        <begin position="43"/>
        <end position="106"/>
    </location>
</feature>
<keyword evidence="3" id="KW-1185">Reference proteome</keyword>
<dbReference type="EMBL" id="LBBL01000001">
    <property type="protein sequence ID" value="KKF97633.1"/>
    <property type="molecule type" value="Genomic_DNA"/>
</dbReference>
<comment type="caution">
    <text evidence="2">The sequence shown here is derived from an EMBL/GenBank/DDBJ whole genome shotgun (WGS) entry which is preliminary data.</text>
</comment>
<accession>A0A0F8BYQ9</accession>
<sequence>MSTTVANNQSRNSAQISVLSSLWDEPMDTEMDVSFCSDSSNSSASFIDSHKTDTLNTTDGTYEEPTLSKAGPTSSIKSTSTLSPANNTSTSVTTTTASTTTTPSSLQVKKRTEDVVSKAASIRVAPSVSLNDQTFNSPTTSIENLRRAAPGVRTRITSLENEVMRSKSPLDKLKDQSRRGQVRKLSQEYEAARSQWVRRAATDVRPKADSKPPGLRPLDTTLNVCSIKDELPKLEPVKAATFPCSFATANEAAQKSNQLSLVTSVPAFSDASRGDAVVSPVASSCYSVTVPETQSTLLEARRQVSLMSNISQYNMGAALYGSSSRPTSRDVYSKASASGHMNAATESIDNSQWTSQPAAKSHREGGRISRSSSHYTDGDDLHNSMTRDSDYHNSGRYSAQWTELTELTMPPTELDKSDDFNRLSLTFPENLDMAHSNTTNQVDFKTYSAADPAEAPPASPKKSIFRAMFNRSKATDLASTTHSHSRQRSSTTTATATAQSDQGGYAPIGDTYGQPRHSTSMATITPGAQNSQNAYAGTVAASGVVSDENAAFSDCEAISNVSNMLGPRRLQVTSLEGQASELAHHNMEPTNASSEQSVYGYMTPSQKAFHLFKKVSQPRKWKESREKKRFNAEKTLAAQMNLASGYTLATTPTASNLMAPSTATSLVPTTVTIIESTNKPIEEEKKSRKTLSKLHSKASKLFGKDLKKRPKKPATESTDTDFSNGFPAIPVSEIDELASC</sequence>
<dbReference type="AlphaFoldDB" id="A0A0F8BYQ9"/>
<evidence type="ECO:0000313" key="2">
    <source>
        <dbReference type="EMBL" id="KKF97633.1"/>
    </source>
</evidence>
<feature type="region of interest" description="Disordered" evidence="1">
    <location>
        <begin position="680"/>
        <end position="740"/>
    </location>
</feature>
<proteinExistence type="predicted"/>
<reference evidence="2 3" key="1">
    <citation type="submission" date="2015-04" db="EMBL/GenBank/DDBJ databases">
        <title>Genome sequence of Ceratocystis platani, a major pathogen of plane trees.</title>
        <authorList>
            <person name="Belbahri L."/>
        </authorList>
    </citation>
    <scope>NUCLEOTIDE SEQUENCE [LARGE SCALE GENOMIC DNA]</scope>
    <source>
        <strain evidence="2 3">CFO</strain>
    </source>
</reference>
<feature type="compositionally biased region" description="Basic residues" evidence="1">
    <location>
        <begin position="687"/>
        <end position="698"/>
    </location>
</feature>
<protein>
    <submittedName>
        <fullName evidence="2">Uncharacterized protein</fullName>
    </submittedName>
</protein>
<feature type="region of interest" description="Disordered" evidence="1">
    <location>
        <begin position="345"/>
        <end position="392"/>
    </location>
</feature>
<evidence type="ECO:0000313" key="3">
    <source>
        <dbReference type="Proteomes" id="UP000034841"/>
    </source>
</evidence>
<feature type="compositionally biased region" description="Low complexity" evidence="1">
    <location>
        <begin position="83"/>
        <end position="105"/>
    </location>
</feature>
<organism evidence="2 3">
    <name type="scientific">Ceratocystis fimbriata f. sp. platani</name>
    <dbReference type="NCBI Taxonomy" id="88771"/>
    <lineage>
        <taxon>Eukaryota</taxon>
        <taxon>Fungi</taxon>
        <taxon>Dikarya</taxon>
        <taxon>Ascomycota</taxon>
        <taxon>Pezizomycotina</taxon>
        <taxon>Sordariomycetes</taxon>
        <taxon>Hypocreomycetidae</taxon>
        <taxon>Microascales</taxon>
        <taxon>Ceratocystidaceae</taxon>
        <taxon>Ceratocystis</taxon>
    </lineage>
</organism>
<feature type="region of interest" description="Disordered" evidence="1">
    <location>
        <begin position="475"/>
        <end position="517"/>
    </location>
</feature>